<evidence type="ECO:0000313" key="6">
    <source>
        <dbReference type="EMBL" id="TCV90929.1"/>
    </source>
</evidence>
<keyword evidence="3" id="KW-0813">Transport</keyword>
<reference evidence="6 7" key="1">
    <citation type="submission" date="2019-03" db="EMBL/GenBank/DDBJ databases">
        <title>Genomic Encyclopedia of Type Strains, Phase IV (KMG-IV): sequencing the most valuable type-strain genomes for metagenomic binning, comparative biology and taxonomic classification.</title>
        <authorList>
            <person name="Goeker M."/>
        </authorList>
    </citation>
    <scope>NUCLEOTIDE SEQUENCE [LARGE SCALE GENOMIC DNA]</scope>
    <source>
        <strain evidence="6 7">DSM 29487</strain>
    </source>
</reference>
<dbReference type="InterPro" id="IPR050490">
    <property type="entry name" value="Bact_solute-bd_prot1"/>
</dbReference>
<proteinExistence type="inferred from homology"/>
<dbReference type="GeneID" id="98916894"/>
<accession>A0A4V2W382</accession>
<dbReference type="PANTHER" id="PTHR43649:SF31">
    <property type="entry name" value="SN-GLYCEROL-3-PHOSPHATE-BINDING PERIPLASMIC PROTEIN UGPB"/>
    <property type="match status" value="1"/>
</dbReference>
<evidence type="ECO:0000313" key="7">
    <source>
        <dbReference type="Proteomes" id="UP000295515"/>
    </source>
</evidence>
<evidence type="ECO:0000256" key="4">
    <source>
        <dbReference type="ARBA" id="ARBA00022729"/>
    </source>
</evidence>
<dbReference type="InterPro" id="IPR022387">
    <property type="entry name" value="Bind_CPR0540"/>
</dbReference>
<keyword evidence="7" id="KW-1185">Reference proteome</keyword>
<evidence type="ECO:0000256" key="2">
    <source>
        <dbReference type="ARBA" id="ARBA00008520"/>
    </source>
</evidence>
<feature type="chain" id="PRO_5039539136" evidence="5">
    <location>
        <begin position="22"/>
        <end position="448"/>
    </location>
</feature>
<comment type="subcellular location">
    <subcellularLocation>
        <location evidence="1">Cell envelope</location>
    </subcellularLocation>
</comment>
<dbReference type="Pfam" id="PF01547">
    <property type="entry name" value="SBP_bac_1"/>
    <property type="match status" value="1"/>
</dbReference>
<dbReference type="Gene3D" id="3.40.190.10">
    <property type="entry name" value="Periplasmic binding protein-like II"/>
    <property type="match status" value="1"/>
</dbReference>
<dbReference type="GO" id="GO:0030313">
    <property type="term" value="C:cell envelope"/>
    <property type="evidence" value="ECO:0007669"/>
    <property type="project" value="UniProtKB-SubCell"/>
</dbReference>
<gene>
    <name evidence="6" type="ORF">EDD60_1402</name>
</gene>
<dbReference type="AlphaFoldDB" id="A0A4V2W382"/>
<sequence>MNTKKVLSLGLSVLMCGTLLAGCGGNKEEKGADASGKTLKIAGLDGGYGTKGWEAVAKKFEELKGCKVELQFEKNIADTLRPVITSGKDVPDVIYLSIGAEGGLTDTLVKEKAITDISSLLDMTIPGEKGTVKEKILPGFTDSFTSSPYSDGKLYLAPINYSPCGLFYNAGLFKSKGWEVPKTWDEMFELGEKAKKEGIALFTYPTTGYFDAFFSALLNEAVGPEKYNKLMNYDTATWKDAGVKKAFDTVGKLAKYIEKNTVSNANKEGFTKNQQLILDNKALFCPNGTWLPGEMKDAPRAKGFEWGFTALPKLTADGDAYSTTFSEQLYIPTKSNKDNKELAKEFIAYCYSDEAAKLFYENGGAVMPTANATALIKDDDANKLFYSVVEKGAKTNPVGFAAADAIEGVDLTSADGILYGTVNSVMTGKKTVDQWYDAVIKAVQKYDK</sequence>
<organism evidence="6 7">
    <name type="scientific">Longibaculum muris</name>
    <dbReference type="NCBI Taxonomy" id="1796628"/>
    <lineage>
        <taxon>Bacteria</taxon>
        <taxon>Bacillati</taxon>
        <taxon>Bacillota</taxon>
        <taxon>Erysipelotrichia</taxon>
        <taxon>Erysipelotrichales</taxon>
        <taxon>Coprobacillaceae</taxon>
        <taxon>Longibaculum</taxon>
    </lineage>
</organism>
<evidence type="ECO:0000256" key="1">
    <source>
        <dbReference type="ARBA" id="ARBA00004196"/>
    </source>
</evidence>
<protein>
    <submittedName>
        <fullName evidence="6">Carbohydrate ABC transporter substrate-binding protein (CUT1 family)</fullName>
    </submittedName>
</protein>
<dbReference type="InterPro" id="IPR006059">
    <property type="entry name" value="SBP"/>
</dbReference>
<dbReference type="Proteomes" id="UP000295515">
    <property type="component" value="Unassembled WGS sequence"/>
</dbReference>
<comment type="caution">
    <text evidence="6">The sequence shown here is derived from an EMBL/GenBank/DDBJ whole genome shotgun (WGS) entry which is preliminary data.</text>
</comment>
<feature type="signal peptide" evidence="5">
    <location>
        <begin position="1"/>
        <end position="21"/>
    </location>
</feature>
<evidence type="ECO:0000256" key="5">
    <source>
        <dbReference type="SAM" id="SignalP"/>
    </source>
</evidence>
<dbReference type="PROSITE" id="PS51257">
    <property type="entry name" value="PROKAR_LIPOPROTEIN"/>
    <property type="match status" value="1"/>
</dbReference>
<dbReference type="PANTHER" id="PTHR43649">
    <property type="entry name" value="ARABINOSE-BINDING PROTEIN-RELATED"/>
    <property type="match status" value="1"/>
</dbReference>
<evidence type="ECO:0000256" key="3">
    <source>
        <dbReference type="ARBA" id="ARBA00022448"/>
    </source>
</evidence>
<dbReference type="SUPFAM" id="SSF53850">
    <property type="entry name" value="Periplasmic binding protein-like II"/>
    <property type="match status" value="1"/>
</dbReference>
<dbReference type="RefSeq" id="WP_066445495.1">
    <property type="nucleotide sequence ID" value="NZ_JADMQS010000025.1"/>
</dbReference>
<dbReference type="NCBIfam" id="TIGR03850">
    <property type="entry name" value="bind_CPR_0540"/>
    <property type="match status" value="1"/>
</dbReference>
<dbReference type="EMBL" id="SMCQ01000040">
    <property type="protein sequence ID" value="TCV90929.1"/>
    <property type="molecule type" value="Genomic_DNA"/>
</dbReference>
<keyword evidence="4 5" id="KW-0732">Signal</keyword>
<name>A0A4V2W382_9FIRM</name>
<comment type="similarity">
    <text evidence="2">Belongs to the bacterial solute-binding protein 1 family.</text>
</comment>